<evidence type="ECO:0000259" key="1">
    <source>
        <dbReference type="PROSITE" id="PS50994"/>
    </source>
</evidence>
<organism evidence="2 3">
    <name type="scientific">Paenibacillus ginsengarvi</name>
    <dbReference type="NCBI Taxonomy" id="400777"/>
    <lineage>
        <taxon>Bacteria</taxon>
        <taxon>Bacillati</taxon>
        <taxon>Bacillota</taxon>
        <taxon>Bacilli</taxon>
        <taxon>Bacillales</taxon>
        <taxon>Paenibacillaceae</taxon>
        <taxon>Paenibacillus</taxon>
    </lineage>
</organism>
<dbReference type="SUPFAM" id="SSF53098">
    <property type="entry name" value="Ribonuclease H-like"/>
    <property type="match status" value="1"/>
</dbReference>
<gene>
    <name evidence="2" type="ORF">D7M11_30115</name>
</gene>
<sequence>MLGALEDAYAKKKPPKGLMHHSDRGTQYASEDYRKKLESYHMRTSMSRRGNCYDNACIESFHSLIKKELIYCTRFQTKEQARQEIFEYIELFYNRKRIHSSLGYLSPAQFSKQFETSLSKFFS</sequence>
<evidence type="ECO:0000313" key="3">
    <source>
        <dbReference type="Proteomes" id="UP000282311"/>
    </source>
</evidence>
<dbReference type="EMBL" id="RBAH01000030">
    <property type="protein sequence ID" value="RKN70693.1"/>
    <property type="molecule type" value="Genomic_DNA"/>
</dbReference>
<dbReference type="Gene3D" id="3.30.420.10">
    <property type="entry name" value="Ribonuclease H-like superfamily/Ribonuclease H"/>
    <property type="match status" value="1"/>
</dbReference>
<dbReference type="Proteomes" id="UP000282311">
    <property type="component" value="Unassembled WGS sequence"/>
</dbReference>
<dbReference type="AlphaFoldDB" id="A0A3B0BC08"/>
<dbReference type="InterPro" id="IPR001584">
    <property type="entry name" value="Integrase_cat-core"/>
</dbReference>
<dbReference type="PANTHER" id="PTHR46889">
    <property type="entry name" value="TRANSPOSASE INSF FOR INSERTION SEQUENCE IS3B-RELATED"/>
    <property type="match status" value="1"/>
</dbReference>
<dbReference type="InterPro" id="IPR036397">
    <property type="entry name" value="RNaseH_sf"/>
</dbReference>
<dbReference type="PROSITE" id="PS50994">
    <property type="entry name" value="INTEGRASE"/>
    <property type="match status" value="1"/>
</dbReference>
<feature type="domain" description="Integrase catalytic" evidence="1">
    <location>
        <begin position="1"/>
        <end position="115"/>
    </location>
</feature>
<evidence type="ECO:0000313" key="2">
    <source>
        <dbReference type="EMBL" id="RKN70693.1"/>
    </source>
</evidence>
<protein>
    <recommendedName>
        <fullName evidence="1">Integrase catalytic domain-containing protein</fullName>
    </recommendedName>
</protein>
<dbReference type="InterPro" id="IPR012337">
    <property type="entry name" value="RNaseH-like_sf"/>
</dbReference>
<dbReference type="PANTHER" id="PTHR46889:SF4">
    <property type="entry name" value="TRANSPOSASE INSO FOR INSERTION SEQUENCE ELEMENT IS911B-RELATED"/>
    <property type="match status" value="1"/>
</dbReference>
<dbReference type="GO" id="GO:0003676">
    <property type="term" value="F:nucleic acid binding"/>
    <property type="evidence" value="ECO:0007669"/>
    <property type="project" value="InterPro"/>
</dbReference>
<keyword evidence="3" id="KW-1185">Reference proteome</keyword>
<comment type="caution">
    <text evidence="2">The sequence shown here is derived from an EMBL/GenBank/DDBJ whole genome shotgun (WGS) entry which is preliminary data.</text>
</comment>
<name>A0A3B0BC08_9BACL</name>
<dbReference type="GO" id="GO:0015074">
    <property type="term" value="P:DNA integration"/>
    <property type="evidence" value="ECO:0007669"/>
    <property type="project" value="InterPro"/>
</dbReference>
<accession>A0A3B0BC08</accession>
<dbReference type="InterPro" id="IPR050900">
    <property type="entry name" value="Transposase_IS3/IS150/IS904"/>
</dbReference>
<proteinExistence type="predicted"/>
<reference evidence="2 3" key="1">
    <citation type="journal article" date="2007" name="Int. J. Syst. Evol. Microbiol.">
        <title>Paenibacillus ginsengarvi sp. nov., isolated from soil from ginseng cultivation.</title>
        <authorList>
            <person name="Yoon M.H."/>
            <person name="Ten L.N."/>
            <person name="Im W.T."/>
        </authorList>
    </citation>
    <scope>NUCLEOTIDE SEQUENCE [LARGE SCALE GENOMIC DNA]</scope>
    <source>
        <strain evidence="2 3">KCTC 13059</strain>
    </source>
</reference>
<dbReference type="Pfam" id="PF13683">
    <property type="entry name" value="rve_3"/>
    <property type="match status" value="1"/>
</dbReference>